<feature type="region of interest" description="Disordered" evidence="1">
    <location>
        <begin position="1"/>
        <end position="117"/>
    </location>
</feature>
<dbReference type="EMBL" id="CAJNDS010001657">
    <property type="protein sequence ID" value="CAE7270246.1"/>
    <property type="molecule type" value="Genomic_DNA"/>
</dbReference>
<evidence type="ECO:0000256" key="1">
    <source>
        <dbReference type="SAM" id="MobiDB-lite"/>
    </source>
</evidence>
<feature type="compositionally biased region" description="Low complexity" evidence="1">
    <location>
        <begin position="105"/>
        <end position="117"/>
    </location>
</feature>
<name>A0A812MZ53_9DINO</name>
<dbReference type="AlphaFoldDB" id="A0A812MZ53"/>
<protein>
    <submittedName>
        <fullName evidence="2">Uncharacterized protein</fullName>
    </submittedName>
</protein>
<comment type="caution">
    <text evidence="2">The sequence shown here is derived from an EMBL/GenBank/DDBJ whole genome shotgun (WGS) entry which is preliminary data.</text>
</comment>
<gene>
    <name evidence="2" type="ORF">SNAT2548_LOCUS14338</name>
</gene>
<sequence length="342" mass="37145">MLSRAETPPPRRCPTSGDEWTKSPVSAKAKDGELMTSPIERGKALWTPAQDSCFSSQSSPSTRASSLLLSPASQQRSAGKENRAPRISGQTPSRLPTVQENDGMPAPEEVPLAAEPLSPVKRPILELRAADPPVKNTFINFESPNKTRALRSPPKTEPPSFAPEFVEDHVQYQGVPFPPPDPACLSLAGSFDAVGDGSSDRGLTVRISDYLPDFPEGPRQNKGMPLRLSDYMGSDVEAMPAAAYGGSEMYWNQTPPYQPEAVQQLPAQMLAALHSAPMEQFMAQLHVDPMQVQHYVAQMLHVQQPGPQPHGETFPVQQRDDNMWTQSMPPPGPSMGPMGGGF</sequence>
<keyword evidence="3" id="KW-1185">Reference proteome</keyword>
<feature type="compositionally biased region" description="Low complexity" evidence="1">
    <location>
        <begin position="52"/>
        <end position="77"/>
    </location>
</feature>
<evidence type="ECO:0000313" key="3">
    <source>
        <dbReference type="Proteomes" id="UP000604046"/>
    </source>
</evidence>
<proteinExistence type="predicted"/>
<evidence type="ECO:0000313" key="2">
    <source>
        <dbReference type="EMBL" id="CAE7270246.1"/>
    </source>
</evidence>
<feature type="compositionally biased region" description="Polar residues" evidence="1">
    <location>
        <begin position="88"/>
        <end position="100"/>
    </location>
</feature>
<accession>A0A812MZ53</accession>
<organism evidence="2 3">
    <name type="scientific">Symbiodinium natans</name>
    <dbReference type="NCBI Taxonomy" id="878477"/>
    <lineage>
        <taxon>Eukaryota</taxon>
        <taxon>Sar</taxon>
        <taxon>Alveolata</taxon>
        <taxon>Dinophyceae</taxon>
        <taxon>Suessiales</taxon>
        <taxon>Symbiodiniaceae</taxon>
        <taxon>Symbiodinium</taxon>
    </lineage>
</organism>
<reference evidence="2" key="1">
    <citation type="submission" date="2021-02" db="EMBL/GenBank/DDBJ databases">
        <authorList>
            <person name="Dougan E. K."/>
            <person name="Rhodes N."/>
            <person name="Thang M."/>
            <person name="Chan C."/>
        </authorList>
    </citation>
    <scope>NUCLEOTIDE SEQUENCE</scope>
</reference>
<dbReference type="Proteomes" id="UP000604046">
    <property type="component" value="Unassembled WGS sequence"/>
</dbReference>